<dbReference type="AlphaFoldDB" id="A0A8T2NST8"/>
<sequence>MDLPVFDRRRIPKSQLDVMSTDWDRSHPWESPPPLSPREPGPPPPRPPLPGAELSWQRSRSTSWSISTISHMPVSSLVTWDCRIFSLLGPPFGIVGAYKKDERFMKAPWSCFDTSALSERYWHIVNR</sequence>
<reference evidence="2" key="1">
    <citation type="thesis" date="2021" institute="BYU ScholarsArchive" country="Provo, UT, USA">
        <title>Applications of and Algorithms for Genome Assembly and Genomic Analyses with an Emphasis on Marine Teleosts.</title>
        <authorList>
            <person name="Pickett B.D."/>
        </authorList>
    </citation>
    <scope>NUCLEOTIDE SEQUENCE</scope>
    <source>
        <strain evidence="2">HI-2016</strain>
    </source>
</reference>
<evidence type="ECO:0000313" key="2">
    <source>
        <dbReference type="EMBL" id="KAG9342220.1"/>
    </source>
</evidence>
<gene>
    <name evidence="2" type="ORF">JZ751_016722</name>
</gene>
<proteinExistence type="predicted"/>
<dbReference type="EMBL" id="JAFBMS010000029">
    <property type="protein sequence ID" value="KAG9342220.1"/>
    <property type="molecule type" value="Genomic_DNA"/>
</dbReference>
<organism evidence="2 3">
    <name type="scientific">Albula glossodonta</name>
    <name type="common">roundjaw bonefish</name>
    <dbReference type="NCBI Taxonomy" id="121402"/>
    <lineage>
        <taxon>Eukaryota</taxon>
        <taxon>Metazoa</taxon>
        <taxon>Chordata</taxon>
        <taxon>Craniata</taxon>
        <taxon>Vertebrata</taxon>
        <taxon>Euteleostomi</taxon>
        <taxon>Actinopterygii</taxon>
        <taxon>Neopterygii</taxon>
        <taxon>Teleostei</taxon>
        <taxon>Albuliformes</taxon>
        <taxon>Albulidae</taxon>
        <taxon>Albula</taxon>
    </lineage>
</organism>
<evidence type="ECO:0000256" key="1">
    <source>
        <dbReference type="SAM" id="MobiDB-lite"/>
    </source>
</evidence>
<dbReference type="Proteomes" id="UP000824540">
    <property type="component" value="Unassembled WGS sequence"/>
</dbReference>
<name>A0A8T2NST8_9TELE</name>
<accession>A0A8T2NST8</accession>
<feature type="compositionally biased region" description="Pro residues" evidence="1">
    <location>
        <begin position="30"/>
        <end position="50"/>
    </location>
</feature>
<feature type="region of interest" description="Disordered" evidence="1">
    <location>
        <begin position="17"/>
        <end position="54"/>
    </location>
</feature>
<comment type="caution">
    <text evidence="2">The sequence shown here is derived from an EMBL/GenBank/DDBJ whole genome shotgun (WGS) entry which is preliminary data.</text>
</comment>
<keyword evidence="3" id="KW-1185">Reference proteome</keyword>
<evidence type="ECO:0000313" key="3">
    <source>
        <dbReference type="Proteomes" id="UP000824540"/>
    </source>
</evidence>
<protein>
    <submittedName>
        <fullName evidence="2">Uncharacterized protein</fullName>
    </submittedName>
</protein>